<dbReference type="AlphaFoldDB" id="A0A3B0KM64"/>
<dbReference type="EMBL" id="OUUW01000010">
    <property type="protein sequence ID" value="SPP86191.1"/>
    <property type="molecule type" value="Genomic_DNA"/>
</dbReference>
<protein>
    <submittedName>
        <fullName evidence="1">Uncharacterized protein</fullName>
    </submittedName>
</protein>
<organism evidence="1 2">
    <name type="scientific">Drosophila guanche</name>
    <name type="common">Fruit fly</name>
    <dbReference type="NCBI Taxonomy" id="7266"/>
    <lineage>
        <taxon>Eukaryota</taxon>
        <taxon>Metazoa</taxon>
        <taxon>Ecdysozoa</taxon>
        <taxon>Arthropoda</taxon>
        <taxon>Hexapoda</taxon>
        <taxon>Insecta</taxon>
        <taxon>Pterygota</taxon>
        <taxon>Neoptera</taxon>
        <taxon>Endopterygota</taxon>
        <taxon>Diptera</taxon>
        <taxon>Brachycera</taxon>
        <taxon>Muscomorpha</taxon>
        <taxon>Ephydroidea</taxon>
        <taxon>Drosophilidae</taxon>
        <taxon>Drosophila</taxon>
        <taxon>Sophophora</taxon>
    </lineage>
</organism>
<proteinExistence type="predicted"/>
<keyword evidence="2" id="KW-1185">Reference proteome</keyword>
<gene>
    <name evidence="1" type="ORF">DGUA_6G004829</name>
</gene>
<sequence>MIPLRLLILLVLLVLPLLLHRYPLLKLILLQHYNLTLLPKILTSSWMQKQRISFYISSVPVRVKSMETLSMPNGLVKSVQPVNWGRIECMIRLSLALGLRPTWPVVRSWNTISTNA</sequence>
<evidence type="ECO:0000313" key="1">
    <source>
        <dbReference type="EMBL" id="SPP86191.1"/>
    </source>
</evidence>
<reference evidence="2" key="1">
    <citation type="submission" date="2018-01" db="EMBL/GenBank/DDBJ databases">
        <authorList>
            <person name="Alioto T."/>
            <person name="Alioto T."/>
        </authorList>
    </citation>
    <scope>NUCLEOTIDE SEQUENCE [LARGE SCALE GENOMIC DNA]</scope>
</reference>
<accession>A0A3B0KM64</accession>
<dbReference type="Proteomes" id="UP000268350">
    <property type="component" value="Unassembled WGS sequence"/>
</dbReference>
<evidence type="ECO:0000313" key="2">
    <source>
        <dbReference type="Proteomes" id="UP000268350"/>
    </source>
</evidence>
<name>A0A3B0KM64_DROGU</name>